<dbReference type="RefSeq" id="XP_024703375.1">
    <property type="nucleotide sequence ID" value="XM_024842782.1"/>
</dbReference>
<dbReference type="Proteomes" id="UP000234275">
    <property type="component" value="Unassembled WGS sequence"/>
</dbReference>
<evidence type="ECO:0000313" key="2">
    <source>
        <dbReference type="Proteomes" id="UP000234275"/>
    </source>
</evidence>
<proteinExistence type="predicted"/>
<sequence length="135" mass="14954">MAPQKYPLHSHRTASAFTLPSLQSNRFSSLKLNQTTKFKIPPTCGTCNPISGQNSCDITTSCINTGTRFHCACRAGYKASRNNNDIRKQFRLNVPNYQFLVFTPESTECNTLCDNHNGAGPNLCAEVPIRNQCPV</sequence>
<evidence type="ECO:0000313" key="1">
    <source>
        <dbReference type="EMBL" id="PLB48073.1"/>
    </source>
</evidence>
<accession>A0A2I2G5E8</accession>
<dbReference type="AlphaFoldDB" id="A0A2I2G5E8"/>
<reference evidence="1 2" key="1">
    <citation type="submission" date="2016-12" db="EMBL/GenBank/DDBJ databases">
        <title>The genomes of Aspergillus section Nigri reveals drivers in fungal speciation.</title>
        <authorList>
            <consortium name="DOE Joint Genome Institute"/>
            <person name="Vesth T.C."/>
            <person name="Nybo J."/>
            <person name="Theobald S."/>
            <person name="Brandl J."/>
            <person name="Frisvad J.C."/>
            <person name="Nielsen K.F."/>
            <person name="Lyhne E.K."/>
            <person name="Kogle M.E."/>
            <person name="Kuo A."/>
            <person name="Riley R."/>
            <person name="Clum A."/>
            <person name="Nolan M."/>
            <person name="Lipzen A."/>
            <person name="Salamov A."/>
            <person name="Henrissat B."/>
            <person name="Wiebenga A."/>
            <person name="De Vries R.P."/>
            <person name="Grigoriev I.V."/>
            <person name="Mortensen U.H."/>
            <person name="Andersen M.R."/>
            <person name="Baker S.E."/>
        </authorList>
    </citation>
    <scope>NUCLEOTIDE SEQUENCE [LARGE SCALE GENOMIC DNA]</scope>
    <source>
        <strain evidence="1 2">IBT 23096</strain>
    </source>
</reference>
<keyword evidence="2" id="KW-1185">Reference proteome</keyword>
<dbReference type="EMBL" id="MSFO01000005">
    <property type="protein sequence ID" value="PLB48073.1"/>
    <property type="molecule type" value="Genomic_DNA"/>
</dbReference>
<dbReference type="STRING" id="1392250.A0A2I2G5E8"/>
<comment type="caution">
    <text evidence="1">The sequence shown here is derived from an EMBL/GenBank/DDBJ whole genome shotgun (WGS) entry which is preliminary data.</text>
</comment>
<dbReference type="GeneID" id="36550480"/>
<dbReference type="Gene3D" id="2.10.25.10">
    <property type="entry name" value="Laminin"/>
    <property type="match status" value="1"/>
</dbReference>
<gene>
    <name evidence="1" type="ORF">P170DRAFT_205207</name>
</gene>
<dbReference type="VEuPathDB" id="FungiDB:P170DRAFT_205207"/>
<dbReference type="OrthoDB" id="291007at2759"/>
<organism evidence="1 2">
    <name type="scientific">Aspergillus steynii IBT 23096</name>
    <dbReference type="NCBI Taxonomy" id="1392250"/>
    <lineage>
        <taxon>Eukaryota</taxon>
        <taxon>Fungi</taxon>
        <taxon>Dikarya</taxon>
        <taxon>Ascomycota</taxon>
        <taxon>Pezizomycotina</taxon>
        <taxon>Eurotiomycetes</taxon>
        <taxon>Eurotiomycetidae</taxon>
        <taxon>Eurotiales</taxon>
        <taxon>Aspergillaceae</taxon>
        <taxon>Aspergillus</taxon>
        <taxon>Aspergillus subgen. Circumdati</taxon>
    </lineage>
</organism>
<protein>
    <submittedName>
        <fullName evidence="1">Adhesin</fullName>
    </submittedName>
</protein>
<name>A0A2I2G5E8_9EURO</name>